<keyword evidence="15" id="KW-1185">Reference proteome</keyword>
<dbReference type="InterPro" id="IPR008969">
    <property type="entry name" value="CarboxyPept-like_regulatory"/>
</dbReference>
<dbReference type="Gene3D" id="2.170.130.10">
    <property type="entry name" value="TonB-dependent receptor, plug domain"/>
    <property type="match status" value="1"/>
</dbReference>
<evidence type="ECO:0000256" key="10">
    <source>
        <dbReference type="PROSITE-ProRule" id="PRU01360"/>
    </source>
</evidence>
<evidence type="ECO:0000259" key="13">
    <source>
        <dbReference type="Pfam" id="PF07715"/>
    </source>
</evidence>
<evidence type="ECO:0000256" key="1">
    <source>
        <dbReference type="ARBA" id="ARBA00004571"/>
    </source>
</evidence>
<dbReference type="InterPro" id="IPR037066">
    <property type="entry name" value="Plug_dom_sf"/>
</dbReference>
<evidence type="ECO:0000313" key="15">
    <source>
        <dbReference type="Proteomes" id="UP000576082"/>
    </source>
</evidence>
<evidence type="ECO:0000256" key="9">
    <source>
        <dbReference type="ARBA" id="ARBA00023237"/>
    </source>
</evidence>
<comment type="similarity">
    <text evidence="10 11">Belongs to the TonB-dependent receptor family.</text>
</comment>
<feature type="domain" description="TonB-dependent receptor plug" evidence="13">
    <location>
        <begin position="129"/>
        <end position="227"/>
    </location>
</feature>
<dbReference type="InterPro" id="IPR012910">
    <property type="entry name" value="Plug_dom"/>
</dbReference>
<dbReference type="Proteomes" id="UP000576082">
    <property type="component" value="Unassembled WGS sequence"/>
</dbReference>
<dbReference type="PANTHER" id="PTHR30069">
    <property type="entry name" value="TONB-DEPENDENT OUTER MEMBRANE RECEPTOR"/>
    <property type="match status" value="1"/>
</dbReference>
<dbReference type="PANTHER" id="PTHR30069:SF29">
    <property type="entry name" value="HEMOGLOBIN AND HEMOGLOBIN-HAPTOGLOBIN-BINDING PROTEIN 1-RELATED"/>
    <property type="match status" value="1"/>
</dbReference>
<dbReference type="RefSeq" id="WP_205959740.1">
    <property type="nucleotide sequence ID" value="NZ_JABANE010000002.1"/>
</dbReference>
<dbReference type="GO" id="GO:0044718">
    <property type="term" value="P:siderophore transmembrane transport"/>
    <property type="evidence" value="ECO:0007669"/>
    <property type="project" value="TreeGrafter"/>
</dbReference>
<dbReference type="GO" id="GO:0015344">
    <property type="term" value="F:siderophore uptake transmembrane transporter activity"/>
    <property type="evidence" value="ECO:0007669"/>
    <property type="project" value="TreeGrafter"/>
</dbReference>
<dbReference type="InterPro" id="IPR039426">
    <property type="entry name" value="TonB-dep_rcpt-like"/>
</dbReference>
<keyword evidence="6 11" id="KW-0798">TonB box</keyword>
<keyword evidence="5" id="KW-0732">Signal</keyword>
<evidence type="ECO:0000256" key="2">
    <source>
        <dbReference type="ARBA" id="ARBA00022448"/>
    </source>
</evidence>
<proteinExistence type="inferred from homology"/>
<keyword evidence="2 10" id="KW-0813">Transport</keyword>
<keyword evidence="8 14" id="KW-0675">Receptor</keyword>
<dbReference type="InterPro" id="IPR000531">
    <property type="entry name" value="Beta-barrel_TonB"/>
</dbReference>
<reference evidence="14 15" key="1">
    <citation type="submission" date="2020-04" db="EMBL/GenBank/DDBJ databases">
        <title>Flammeovirga sp. SR4, a novel species isolated from seawater.</title>
        <authorList>
            <person name="Wang X."/>
        </authorList>
    </citation>
    <scope>NUCLEOTIDE SEQUENCE [LARGE SCALE GENOMIC DNA]</scope>
    <source>
        <strain evidence="14 15">ATCC 23126</strain>
    </source>
</reference>
<dbReference type="Pfam" id="PF00593">
    <property type="entry name" value="TonB_dep_Rec_b-barrel"/>
    <property type="match status" value="1"/>
</dbReference>
<dbReference type="SUPFAM" id="SSF49464">
    <property type="entry name" value="Carboxypeptidase regulatory domain-like"/>
    <property type="match status" value="1"/>
</dbReference>
<dbReference type="AlphaFoldDB" id="A0A7X9P0S3"/>
<accession>A0A7X9P0S3</accession>
<evidence type="ECO:0000256" key="4">
    <source>
        <dbReference type="ARBA" id="ARBA00022692"/>
    </source>
</evidence>
<keyword evidence="7 10" id="KW-0472">Membrane</keyword>
<evidence type="ECO:0000256" key="8">
    <source>
        <dbReference type="ARBA" id="ARBA00023170"/>
    </source>
</evidence>
<dbReference type="EMBL" id="JABANE010000002">
    <property type="protein sequence ID" value="NME66539.1"/>
    <property type="molecule type" value="Genomic_DNA"/>
</dbReference>
<keyword evidence="4 10" id="KW-0812">Transmembrane</keyword>
<dbReference type="Gene3D" id="2.40.170.20">
    <property type="entry name" value="TonB-dependent receptor, beta-barrel domain"/>
    <property type="match status" value="1"/>
</dbReference>
<keyword evidence="3 10" id="KW-1134">Transmembrane beta strand</keyword>
<evidence type="ECO:0000256" key="3">
    <source>
        <dbReference type="ARBA" id="ARBA00022452"/>
    </source>
</evidence>
<evidence type="ECO:0000313" key="14">
    <source>
        <dbReference type="EMBL" id="NME66539.1"/>
    </source>
</evidence>
<evidence type="ECO:0000256" key="6">
    <source>
        <dbReference type="ARBA" id="ARBA00023077"/>
    </source>
</evidence>
<evidence type="ECO:0000256" key="5">
    <source>
        <dbReference type="ARBA" id="ARBA00022729"/>
    </source>
</evidence>
<sequence>MEQIDMKNKITTCILMLCYTCTVWAQTQKATIEIVDTTEGLPLIGAHVCLISASGEKHYYSSDAEGKVIIPLKEKMQCTVSYTGFKTKEFFLEEEQSIKIKMKPDLLMLDQVVKTASVEPESVDQSIYRIGIISHDVLEKQGVQNVRDALRFQPNINLVEDGVLGTQIIMQGLEGQHVKFLIDGMPIIGRQDGNIDLSQIDMSQVDHIEIIEGPMSVVYGSNALAGTINIITKENKYYKWSGTASTYAESVGQLNANMSVQGNKGKSKYGISGGYRYFNGYDLDKSDRRMDWNPKNQINADAYYGINLSGWDTKFGIRVSREDLLFKGNYLQPYRAIDTEFITDRITYSGQFNKKFNEKSTLSGMVSYNTYTRTSQEYTVKEDLNTKEKRDAYNVDEFTTLNARISYGHQFTDRLKWQVGYELTDETGKGGKVDENSGLIENSIWTDVKLNITDQLVFQPGMRLIHHNIYDTPLIYSAHLKWNNEDGWGSRLSFGKGFRAPSIKELYMDFVDSNHKIFGNKDLLPETSYNLTFTVNKTVNIMDHSVLKFDATGFFNHLDNIIETVASDTGEFYYQNISQKRTQGGTFSVNYNHNNRFKMNAGVNLTGISYDLYNTSDFQYRYSIDFVGMLSYFWPKVDLSMQLDYKYTDKRVQLMAGADENNPIEGVTEAYNMLNYSATKNLKNKRFSLTAGVKNILDVKQVANTTQSGAHGSGSNMLIAWGRTYFVSFKFNLNKI</sequence>
<dbReference type="SUPFAM" id="SSF56935">
    <property type="entry name" value="Porins"/>
    <property type="match status" value="1"/>
</dbReference>
<evidence type="ECO:0000256" key="7">
    <source>
        <dbReference type="ARBA" id="ARBA00023136"/>
    </source>
</evidence>
<gene>
    <name evidence="14" type="ORF">HHU12_01060</name>
</gene>
<dbReference type="PROSITE" id="PS52016">
    <property type="entry name" value="TONB_DEPENDENT_REC_3"/>
    <property type="match status" value="1"/>
</dbReference>
<protein>
    <submittedName>
        <fullName evidence="14">TonB-dependent receptor</fullName>
    </submittedName>
</protein>
<organism evidence="14 15">
    <name type="scientific">Flammeovirga aprica JL-4</name>
    <dbReference type="NCBI Taxonomy" id="694437"/>
    <lineage>
        <taxon>Bacteria</taxon>
        <taxon>Pseudomonadati</taxon>
        <taxon>Bacteroidota</taxon>
        <taxon>Cytophagia</taxon>
        <taxon>Cytophagales</taxon>
        <taxon>Flammeovirgaceae</taxon>
        <taxon>Flammeovirga</taxon>
    </lineage>
</organism>
<comment type="subcellular location">
    <subcellularLocation>
        <location evidence="1 10">Cell outer membrane</location>
        <topology evidence="1 10">Multi-pass membrane protein</topology>
    </subcellularLocation>
</comment>
<feature type="domain" description="TonB-dependent receptor-like beta-barrel" evidence="12">
    <location>
        <begin position="287"/>
        <end position="696"/>
    </location>
</feature>
<dbReference type="GO" id="GO:0009279">
    <property type="term" value="C:cell outer membrane"/>
    <property type="evidence" value="ECO:0007669"/>
    <property type="project" value="UniProtKB-SubCell"/>
</dbReference>
<evidence type="ECO:0000256" key="11">
    <source>
        <dbReference type="RuleBase" id="RU003357"/>
    </source>
</evidence>
<evidence type="ECO:0000259" key="12">
    <source>
        <dbReference type="Pfam" id="PF00593"/>
    </source>
</evidence>
<dbReference type="Pfam" id="PF07715">
    <property type="entry name" value="Plug"/>
    <property type="match status" value="1"/>
</dbReference>
<comment type="caution">
    <text evidence="14">The sequence shown here is derived from an EMBL/GenBank/DDBJ whole genome shotgun (WGS) entry which is preliminary data.</text>
</comment>
<dbReference type="InterPro" id="IPR036942">
    <property type="entry name" value="Beta-barrel_TonB_sf"/>
</dbReference>
<keyword evidence="9 10" id="KW-0998">Cell outer membrane</keyword>
<name>A0A7X9P0S3_9BACT</name>